<dbReference type="EMBL" id="MFEK01000016">
    <property type="protein sequence ID" value="OGE77948.1"/>
    <property type="molecule type" value="Genomic_DNA"/>
</dbReference>
<evidence type="ECO:0000313" key="2">
    <source>
        <dbReference type="Proteomes" id="UP000176864"/>
    </source>
</evidence>
<evidence type="ECO:0000313" key="1">
    <source>
        <dbReference type="EMBL" id="OGE77948.1"/>
    </source>
</evidence>
<reference evidence="1 2" key="1">
    <citation type="journal article" date="2016" name="Nat. Commun.">
        <title>Thousands of microbial genomes shed light on interconnected biogeochemical processes in an aquifer system.</title>
        <authorList>
            <person name="Anantharaman K."/>
            <person name="Brown C.T."/>
            <person name="Hug L.A."/>
            <person name="Sharon I."/>
            <person name="Castelle C.J."/>
            <person name="Probst A.J."/>
            <person name="Thomas B.C."/>
            <person name="Singh A."/>
            <person name="Wilkins M.J."/>
            <person name="Karaoz U."/>
            <person name="Brodie E.L."/>
            <person name="Williams K.H."/>
            <person name="Hubbard S.S."/>
            <person name="Banfield J.F."/>
        </authorList>
    </citation>
    <scope>NUCLEOTIDE SEQUENCE [LARGE SCALE GENOMIC DNA]</scope>
</reference>
<sequence>MVISFNEAPQRLRRLINVLRFQARKNGLGMDQNLVQFLAGLDILRSALAARDLVYQAMMFFEPVGSDSLYIHARHDQQAFIIKMSLQEFCGSNEANHTP</sequence>
<name>A0A1F5NK04_9BACT</name>
<proteinExistence type="predicted"/>
<comment type="caution">
    <text evidence="1">The sequence shown here is derived from an EMBL/GenBank/DDBJ whole genome shotgun (WGS) entry which is preliminary data.</text>
</comment>
<dbReference type="STRING" id="1817824.A2751_02805"/>
<accession>A0A1F5NK04</accession>
<dbReference type="AlphaFoldDB" id="A0A1F5NK04"/>
<organism evidence="1 2">
    <name type="scientific">Candidatus Doudnabacteria bacterium RIFCSPHIGHO2_01_FULL_46_14</name>
    <dbReference type="NCBI Taxonomy" id="1817824"/>
    <lineage>
        <taxon>Bacteria</taxon>
        <taxon>Candidatus Doudnaibacteriota</taxon>
    </lineage>
</organism>
<dbReference type="Proteomes" id="UP000176864">
    <property type="component" value="Unassembled WGS sequence"/>
</dbReference>
<protein>
    <submittedName>
        <fullName evidence="1">Uncharacterized protein</fullName>
    </submittedName>
</protein>
<gene>
    <name evidence="1" type="ORF">A2751_02805</name>
</gene>